<feature type="region of interest" description="Disordered" evidence="1">
    <location>
        <begin position="1"/>
        <end position="37"/>
    </location>
</feature>
<evidence type="ECO:0000256" key="1">
    <source>
        <dbReference type="SAM" id="MobiDB-lite"/>
    </source>
</evidence>
<gene>
    <name evidence="3" type="ORF">Vbra_9582</name>
</gene>
<sequence length="727" mass="79783">MMEPDTSAASASYHRVTTTASSAATERTDSARGERPWPKPLAAAFEITAAADRSTSAADDKTTLISTHRAVSERRHHPCTRLLLLWKLCVFVCLAGGGWWAVWLALPYLIEGFCYLSVGPAGASAPESSIGVCNAVTFYASPWQVPVAAVMDMSHLEGLKEMEFGGFLSTEALPKGCSAAQAMAAVQKNFSSTFKYTRIVVAPSPYESKSYPIPIDASYDAVCKWVRNRLERWKGKKAAFTALTSAWQGGLKVVGQVSMIPPASIKWNLTPDRFDDFSKVTACTLQYIQKSLGRAPEYLELINEPDFGEQHGSYVGPKIRDTSYPDLLKTLRSSLDTLNITTGLLGPSCVGLCTCLRYLYWTVQDAEALAALDHWSFHFWEDSFCPQFGPWYQAAVASFLPKAIEYLIHTKWGDSEVKQPMGIVATEWGVKTNIIAGKKYPEVPDSCYKGKYSLEYASKDVSTLHAEYGVRLMTYLVSMLSYGVTPVGYWTLNSFGRQCYGLVNKQCESTMAQDALHSMIGHLPPIKTHILPLPHGVDADRGLYGVAFISPSIPRTLTLSLTYAKTHAKDPIQASLAIIPAGGWVLKETFTAKIDQVRSFPAGRCDVRLGERWVSFPRPWWVLGRNAVEATTGRHMNEEELVGAKGSGGGPGAGGEGEKRSQELWHLWDRCPVNATCEMFKDVRPFPAFSPVGDLLKATSPPPSYALPLHVTLRPQSACSVVLSVTK</sequence>
<evidence type="ECO:0000313" key="4">
    <source>
        <dbReference type="Proteomes" id="UP000041254"/>
    </source>
</evidence>
<dbReference type="EMBL" id="CDMY01000539">
    <property type="protein sequence ID" value="CEM21262.1"/>
    <property type="molecule type" value="Genomic_DNA"/>
</dbReference>
<dbReference type="InParanoid" id="A0A0G4G0V6"/>
<feature type="compositionally biased region" description="Basic and acidic residues" evidence="1">
    <location>
        <begin position="26"/>
        <end position="37"/>
    </location>
</feature>
<feature type="compositionally biased region" description="Low complexity" evidence="1">
    <location>
        <begin position="15"/>
        <end position="25"/>
    </location>
</feature>
<dbReference type="Gene3D" id="3.20.20.80">
    <property type="entry name" value="Glycosidases"/>
    <property type="match status" value="1"/>
</dbReference>
<keyword evidence="2" id="KW-0472">Membrane</keyword>
<dbReference type="VEuPathDB" id="CryptoDB:Vbra_9582"/>
<evidence type="ECO:0000256" key="2">
    <source>
        <dbReference type="SAM" id="Phobius"/>
    </source>
</evidence>
<keyword evidence="2" id="KW-0812">Transmembrane</keyword>
<proteinExistence type="predicted"/>
<evidence type="ECO:0000313" key="3">
    <source>
        <dbReference type="EMBL" id="CEM21262.1"/>
    </source>
</evidence>
<dbReference type="InterPro" id="IPR017853">
    <property type="entry name" value="GH"/>
</dbReference>
<organism evidence="3 4">
    <name type="scientific">Vitrella brassicaformis (strain CCMP3155)</name>
    <dbReference type="NCBI Taxonomy" id="1169540"/>
    <lineage>
        <taxon>Eukaryota</taxon>
        <taxon>Sar</taxon>
        <taxon>Alveolata</taxon>
        <taxon>Colpodellida</taxon>
        <taxon>Vitrellaceae</taxon>
        <taxon>Vitrella</taxon>
    </lineage>
</organism>
<keyword evidence="2" id="KW-1133">Transmembrane helix</keyword>
<dbReference type="AlphaFoldDB" id="A0A0G4G0V6"/>
<reference evidence="3 4" key="1">
    <citation type="submission" date="2014-11" db="EMBL/GenBank/DDBJ databases">
        <authorList>
            <person name="Zhu J."/>
            <person name="Qi W."/>
            <person name="Song R."/>
        </authorList>
    </citation>
    <scope>NUCLEOTIDE SEQUENCE [LARGE SCALE GENOMIC DNA]</scope>
</reference>
<feature type="transmembrane region" description="Helical" evidence="2">
    <location>
        <begin position="84"/>
        <end position="106"/>
    </location>
</feature>
<dbReference type="SUPFAM" id="SSF51445">
    <property type="entry name" value="(Trans)glycosidases"/>
    <property type="match status" value="1"/>
</dbReference>
<accession>A0A0G4G0V6</accession>
<keyword evidence="4" id="KW-1185">Reference proteome</keyword>
<dbReference type="Proteomes" id="UP000041254">
    <property type="component" value="Unassembled WGS sequence"/>
</dbReference>
<name>A0A0G4G0V6_VITBC</name>
<protein>
    <submittedName>
        <fullName evidence="3">Uncharacterized protein</fullName>
    </submittedName>
</protein>